<organism evidence="4 5">
    <name type="scientific">Perkinsus olseni</name>
    <name type="common">Perkinsus atlanticus</name>
    <dbReference type="NCBI Taxonomy" id="32597"/>
    <lineage>
        <taxon>Eukaryota</taxon>
        <taxon>Sar</taxon>
        <taxon>Alveolata</taxon>
        <taxon>Perkinsozoa</taxon>
        <taxon>Perkinsea</taxon>
        <taxon>Perkinsida</taxon>
        <taxon>Perkinsidae</taxon>
        <taxon>Perkinsus</taxon>
    </lineage>
</organism>
<keyword evidence="1" id="KW-0862">Zinc</keyword>
<gene>
    <name evidence="4" type="primary">METAP1_2</name>
    <name evidence="4" type="ORF">FOZ62_030252</name>
</gene>
<keyword evidence="1" id="KW-0479">Metal-binding</keyword>
<feature type="region of interest" description="Disordered" evidence="2">
    <location>
        <begin position="117"/>
        <end position="149"/>
    </location>
</feature>
<dbReference type="InterPro" id="IPR031615">
    <property type="entry name" value="Zfn-C6H2"/>
</dbReference>
<dbReference type="GO" id="GO:0008270">
    <property type="term" value="F:zinc ion binding"/>
    <property type="evidence" value="ECO:0007669"/>
    <property type="project" value="UniProtKB-KW"/>
</dbReference>
<evidence type="ECO:0000259" key="3">
    <source>
        <dbReference type="PROSITE" id="PS52013"/>
    </source>
</evidence>
<name>A0A7J6RY14_PEROL</name>
<reference evidence="4 5" key="1">
    <citation type="submission" date="2020-04" db="EMBL/GenBank/DDBJ databases">
        <title>Perkinsus olseni comparative genomics.</title>
        <authorList>
            <person name="Bogema D.R."/>
        </authorList>
    </citation>
    <scope>NUCLEOTIDE SEQUENCE [LARGE SCALE GENOMIC DNA]</scope>
    <source>
        <strain evidence="4">ATCC PRA-205</strain>
    </source>
</reference>
<comment type="caution">
    <text evidence="4">The sequence shown here is derived from an EMBL/GenBank/DDBJ whole genome shotgun (WGS) entry which is preliminary data.</text>
</comment>
<dbReference type="GO" id="GO:0004177">
    <property type="term" value="F:aminopeptidase activity"/>
    <property type="evidence" value="ECO:0007669"/>
    <property type="project" value="UniProtKB-KW"/>
</dbReference>
<keyword evidence="4" id="KW-0031">Aminopeptidase</keyword>
<sequence length="149" mass="16261">MTGQQSNNTCQGCPQGSTHCPMCNKPTTAECTLKCPTCTKIGVPASYFCCQACFKMAWDQHKEVHKIMKQMLSGGSGKAALKEEVAHVIAENNADQDEHLAKFHNYTGWTGSLRPAKLGPQRELPESIARPDYAGDGIPHSEVALRRSN</sequence>
<keyword evidence="4" id="KW-0645">Protease</keyword>
<proteinExistence type="inferred from homology"/>
<accession>A0A7J6RY14</accession>
<keyword evidence="1" id="KW-0863">Zinc-finger</keyword>
<dbReference type="PROSITE" id="PS52013">
    <property type="entry name" value="ZF_C6H2"/>
    <property type="match status" value="1"/>
</dbReference>
<evidence type="ECO:0000256" key="1">
    <source>
        <dbReference type="PROSITE-ProRule" id="PRU01357"/>
    </source>
</evidence>
<feature type="non-terminal residue" evidence="4">
    <location>
        <position position="1"/>
    </location>
</feature>
<dbReference type="EMBL" id="JABANM010018983">
    <property type="protein sequence ID" value="KAF4725226.1"/>
    <property type="molecule type" value="Genomic_DNA"/>
</dbReference>
<evidence type="ECO:0000313" key="5">
    <source>
        <dbReference type="Proteomes" id="UP000574390"/>
    </source>
</evidence>
<dbReference type="Proteomes" id="UP000574390">
    <property type="component" value="Unassembled WGS sequence"/>
</dbReference>
<dbReference type="Pfam" id="PF15801">
    <property type="entry name" value="zf-C6H2"/>
    <property type="match status" value="1"/>
</dbReference>
<dbReference type="AlphaFoldDB" id="A0A7J6RY14"/>
<evidence type="ECO:0000256" key="2">
    <source>
        <dbReference type="SAM" id="MobiDB-lite"/>
    </source>
</evidence>
<comment type="similarity">
    <text evidence="1">Belongs to the peptidase M24A family. Methionine aminopeptidase type 1 subfamily.</text>
</comment>
<protein>
    <submittedName>
        <fullName evidence="4">Methionine aminopeptidase 1</fullName>
    </submittedName>
</protein>
<keyword evidence="4" id="KW-0378">Hydrolase</keyword>
<evidence type="ECO:0000313" key="4">
    <source>
        <dbReference type="EMBL" id="KAF4725226.1"/>
    </source>
</evidence>
<feature type="domain" description="C6H2-type" evidence="3">
    <location>
        <begin position="7"/>
        <end position="72"/>
    </location>
</feature>